<sequence length="96" mass="9751">MAQATVSRKRPCRNCGGRYFAATISVSWALLAIAIALGGIAKAVTVSGVPAAAHGDIPDPAVIVAAGCWAVGGVVVAGLVTLVGRRYRCIACDSRR</sequence>
<dbReference type="EMBL" id="FNSO01000003">
    <property type="protein sequence ID" value="SEB44842.1"/>
    <property type="molecule type" value="Genomic_DNA"/>
</dbReference>
<keyword evidence="1" id="KW-0472">Membrane</keyword>
<name>A0A1H4JGX2_9PSEU</name>
<keyword evidence="1" id="KW-0812">Transmembrane</keyword>
<feature type="transmembrane region" description="Helical" evidence="1">
    <location>
        <begin position="61"/>
        <end position="83"/>
    </location>
</feature>
<accession>A0A1H4JGX2</accession>
<dbReference type="RefSeq" id="WP_091305375.1">
    <property type="nucleotide sequence ID" value="NZ_FNSO01000003.1"/>
</dbReference>
<dbReference type="STRING" id="208445.SAMN04489727_1835"/>
<evidence type="ECO:0000313" key="2">
    <source>
        <dbReference type="EMBL" id="SEB44842.1"/>
    </source>
</evidence>
<dbReference type="Proteomes" id="UP000199622">
    <property type="component" value="Unassembled WGS sequence"/>
</dbReference>
<keyword evidence="3" id="KW-1185">Reference proteome</keyword>
<gene>
    <name evidence="2" type="ORF">SAMN04489727_1835</name>
</gene>
<evidence type="ECO:0000256" key="1">
    <source>
        <dbReference type="SAM" id="Phobius"/>
    </source>
</evidence>
<feature type="transmembrane region" description="Helical" evidence="1">
    <location>
        <begin position="20"/>
        <end position="41"/>
    </location>
</feature>
<evidence type="ECO:0000313" key="3">
    <source>
        <dbReference type="Proteomes" id="UP000199622"/>
    </source>
</evidence>
<dbReference type="AlphaFoldDB" id="A0A1H4JGX2"/>
<protein>
    <submittedName>
        <fullName evidence="2">Uncharacterized protein</fullName>
    </submittedName>
</protein>
<reference evidence="3" key="1">
    <citation type="submission" date="2016-10" db="EMBL/GenBank/DDBJ databases">
        <authorList>
            <person name="Varghese N."/>
            <person name="Submissions S."/>
        </authorList>
    </citation>
    <scope>NUCLEOTIDE SEQUENCE [LARGE SCALE GENOMIC DNA]</scope>
    <source>
        <strain evidence="3">DSM 44544</strain>
    </source>
</reference>
<keyword evidence="1" id="KW-1133">Transmembrane helix</keyword>
<proteinExistence type="predicted"/>
<organism evidence="2 3">
    <name type="scientific">Amycolatopsis tolypomycina</name>
    <dbReference type="NCBI Taxonomy" id="208445"/>
    <lineage>
        <taxon>Bacteria</taxon>
        <taxon>Bacillati</taxon>
        <taxon>Actinomycetota</taxon>
        <taxon>Actinomycetes</taxon>
        <taxon>Pseudonocardiales</taxon>
        <taxon>Pseudonocardiaceae</taxon>
        <taxon>Amycolatopsis</taxon>
    </lineage>
</organism>